<dbReference type="AlphaFoldDB" id="A0A0F9J8P4"/>
<dbReference type="EMBL" id="LAZR01018665">
    <property type="protein sequence ID" value="KKL95487.1"/>
    <property type="molecule type" value="Genomic_DNA"/>
</dbReference>
<feature type="non-terminal residue" evidence="1">
    <location>
        <position position="1"/>
    </location>
</feature>
<comment type="caution">
    <text evidence="1">The sequence shown here is derived from an EMBL/GenBank/DDBJ whole genome shotgun (WGS) entry which is preliminary data.</text>
</comment>
<protein>
    <submittedName>
        <fullName evidence="1">Uncharacterized protein</fullName>
    </submittedName>
</protein>
<proteinExistence type="predicted"/>
<evidence type="ECO:0000313" key="1">
    <source>
        <dbReference type="EMBL" id="KKL95487.1"/>
    </source>
</evidence>
<name>A0A0F9J8P4_9ZZZZ</name>
<gene>
    <name evidence="1" type="ORF">LCGC14_1854120</name>
</gene>
<organism evidence="1">
    <name type="scientific">marine sediment metagenome</name>
    <dbReference type="NCBI Taxonomy" id="412755"/>
    <lineage>
        <taxon>unclassified sequences</taxon>
        <taxon>metagenomes</taxon>
        <taxon>ecological metagenomes</taxon>
    </lineage>
</organism>
<reference evidence="1" key="1">
    <citation type="journal article" date="2015" name="Nature">
        <title>Complex archaea that bridge the gap between prokaryotes and eukaryotes.</title>
        <authorList>
            <person name="Spang A."/>
            <person name="Saw J.H."/>
            <person name="Jorgensen S.L."/>
            <person name="Zaremba-Niedzwiedzka K."/>
            <person name="Martijn J."/>
            <person name="Lind A.E."/>
            <person name="van Eijk R."/>
            <person name="Schleper C."/>
            <person name="Guy L."/>
            <person name="Ettema T.J."/>
        </authorList>
    </citation>
    <scope>NUCLEOTIDE SEQUENCE</scope>
</reference>
<accession>A0A0F9J8P4</accession>
<sequence>RRTITNYDTTIDMVDLWSNAIYYTLFPLDKIFDDIIQTMLSIENDYELVEQVMMHLIL</sequence>